<comment type="caution">
    <text evidence="1">The sequence shown here is derived from an EMBL/GenBank/DDBJ whole genome shotgun (WGS) entry which is preliminary data.</text>
</comment>
<gene>
    <name evidence="1" type="ORF">LEP1GSC062_3803</name>
</gene>
<dbReference type="Proteomes" id="UP000018747">
    <property type="component" value="Unassembled WGS sequence"/>
</dbReference>
<evidence type="ECO:0000313" key="2">
    <source>
        <dbReference type="Proteomes" id="UP000018747"/>
    </source>
</evidence>
<organism evidence="1 2">
    <name type="scientific">Leptospira alexanderi serovar Manhao 3 str. L 60</name>
    <dbReference type="NCBI Taxonomy" id="1049759"/>
    <lineage>
        <taxon>Bacteria</taxon>
        <taxon>Pseudomonadati</taxon>
        <taxon>Spirochaetota</taxon>
        <taxon>Spirochaetia</taxon>
        <taxon>Leptospirales</taxon>
        <taxon>Leptospiraceae</taxon>
        <taxon>Leptospira</taxon>
    </lineage>
</organism>
<protein>
    <submittedName>
        <fullName evidence="1">Uncharacterized protein</fullName>
    </submittedName>
</protein>
<dbReference type="AlphaFoldDB" id="V6I2M8"/>
<keyword evidence="2" id="KW-1185">Reference proteome</keyword>
<evidence type="ECO:0000313" key="1">
    <source>
        <dbReference type="EMBL" id="EQA63757.1"/>
    </source>
</evidence>
<reference evidence="1" key="1">
    <citation type="submission" date="2013-05" db="EMBL/GenBank/DDBJ databases">
        <authorList>
            <person name="Harkins D.M."/>
            <person name="Durkin A.S."/>
            <person name="Brinkac L.M."/>
            <person name="Haft D.H."/>
            <person name="Selengut J.D."/>
            <person name="Sanka R."/>
            <person name="DePew J."/>
            <person name="Purushe J."/>
            <person name="Hartskeerl R.A."/>
            <person name="Ahmed A."/>
            <person name="van der Linden H."/>
            <person name="Goris M.G.A."/>
            <person name="Vinetz J.M."/>
            <person name="Sutton G.G."/>
            <person name="Nierman W.C."/>
            <person name="Fouts D.E."/>
        </authorList>
    </citation>
    <scope>NUCLEOTIDE SEQUENCE [LARGE SCALE GENOMIC DNA]</scope>
    <source>
        <strain evidence="1">L 60</strain>
    </source>
</reference>
<proteinExistence type="predicted"/>
<name>V6I2M8_9LEPT</name>
<dbReference type="EMBL" id="AHMT02000016">
    <property type="protein sequence ID" value="EQA63757.1"/>
    <property type="molecule type" value="Genomic_DNA"/>
</dbReference>
<accession>V6I2M8</accession>
<sequence>MLTALDSCIGQGKLSETDLGPKGIPGIESDLKHGSLVDEDFSQLPTDQAINLFVDELRPLLEKTLQKKKNLSEANDLLIDLFQIWNYRLGWEACKNISMGTPKRIQKKKTVLDHDDQTRTMVDPDRFDLI</sequence>